<evidence type="ECO:0000256" key="4">
    <source>
        <dbReference type="ARBA" id="ARBA00022679"/>
    </source>
</evidence>
<dbReference type="InterPro" id="IPR003018">
    <property type="entry name" value="GAF"/>
</dbReference>
<evidence type="ECO:0000313" key="10">
    <source>
        <dbReference type="EMBL" id="MFC0199691.1"/>
    </source>
</evidence>
<dbReference type="Gene3D" id="1.10.287.130">
    <property type="match status" value="1"/>
</dbReference>
<dbReference type="Gene3D" id="3.30.565.10">
    <property type="entry name" value="Histidine kinase-like ATPase, C-terminal domain"/>
    <property type="match status" value="1"/>
</dbReference>
<sequence>MNNPATSRSALSDRKLADHDFSRDIAAVRDNTMVPTMLETVCLATGLRFAAIARVNEQRWITCSTIDYLDFGLEPGDELEVESTLCHEVRHQTSEIVINDVQCDEVYRDHHTPQIYGFRSYLSIPVLRPDGTFFGTLCALDPEPNRLDDPRILKMVRLFAKLVGDSLEVSERLQEVQEELVSERHLAEVQEQFMAILAHDLRNPVAAMLAGLRMLARSADPEQKKTITLLDATARRMGDLVNNLMDHARNRLGDGIVLDRVPTADLGGTLDLIISEFRAVAPSHEIIADINVPQPVDCDRARVAQLLSNLLGNAITHGAQDRPIRVSACVADDSFTLQVANKGEAISEDRLASLFLPFKKGSDTSRREGLGLGLYIAAEIAKAHGGKVTVVSDQEKTVFTFKMPC</sequence>
<dbReference type="Pfam" id="PF01590">
    <property type="entry name" value="GAF"/>
    <property type="match status" value="1"/>
</dbReference>
<dbReference type="SMART" id="SM00065">
    <property type="entry name" value="GAF"/>
    <property type="match status" value="1"/>
</dbReference>
<keyword evidence="4" id="KW-0808">Transferase</keyword>
<dbReference type="EC" id="2.7.13.3" evidence="2"/>
<dbReference type="InterPro" id="IPR029016">
    <property type="entry name" value="GAF-like_dom_sf"/>
</dbReference>
<evidence type="ECO:0000256" key="7">
    <source>
        <dbReference type="ARBA" id="ARBA00022840"/>
    </source>
</evidence>
<evidence type="ECO:0000256" key="8">
    <source>
        <dbReference type="ARBA" id="ARBA00023012"/>
    </source>
</evidence>
<reference evidence="10 11" key="1">
    <citation type="submission" date="2024-09" db="EMBL/GenBank/DDBJ databases">
        <authorList>
            <person name="Sun Q."/>
            <person name="Mori K."/>
        </authorList>
    </citation>
    <scope>NUCLEOTIDE SEQUENCE [LARGE SCALE GENOMIC DNA]</scope>
    <source>
        <strain evidence="10 11">CCM 7904</strain>
    </source>
</reference>
<evidence type="ECO:0000259" key="9">
    <source>
        <dbReference type="PROSITE" id="PS50109"/>
    </source>
</evidence>
<evidence type="ECO:0000256" key="6">
    <source>
        <dbReference type="ARBA" id="ARBA00022777"/>
    </source>
</evidence>
<dbReference type="PANTHER" id="PTHR42878">
    <property type="entry name" value="TWO-COMPONENT HISTIDINE KINASE"/>
    <property type="match status" value="1"/>
</dbReference>
<dbReference type="SMART" id="SM00388">
    <property type="entry name" value="HisKA"/>
    <property type="match status" value="1"/>
</dbReference>
<dbReference type="SUPFAM" id="SSF55781">
    <property type="entry name" value="GAF domain-like"/>
    <property type="match status" value="1"/>
</dbReference>
<name>A0ABV6CIB2_9RHOB</name>
<dbReference type="InterPro" id="IPR005467">
    <property type="entry name" value="His_kinase_dom"/>
</dbReference>
<keyword evidence="5" id="KW-0547">Nucleotide-binding</keyword>
<dbReference type="InterPro" id="IPR036097">
    <property type="entry name" value="HisK_dim/P_sf"/>
</dbReference>
<dbReference type="SUPFAM" id="SSF47384">
    <property type="entry name" value="Homodimeric domain of signal transducing histidine kinase"/>
    <property type="match status" value="1"/>
</dbReference>
<dbReference type="Pfam" id="PF02518">
    <property type="entry name" value="HATPase_c"/>
    <property type="match status" value="1"/>
</dbReference>
<keyword evidence="3" id="KW-0597">Phosphoprotein</keyword>
<dbReference type="InterPro" id="IPR050351">
    <property type="entry name" value="BphY/WalK/GraS-like"/>
</dbReference>
<dbReference type="InterPro" id="IPR036890">
    <property type="entry name" value="HATPase_C_sf"/>
</dbReference>
<evidence type="ECO:0000313" key="11">
    <source>
        <dbReference type="Proteomes" id="UP001589795"/>
    </source>
</evidence>
<keyword evidence="11" id="KW-1185">Reference proteome</keyword>
<keyword evidence="8" id="KW-0902">Two-component regulatory system</keyword>
<gene>
    <name evidence="10" type="ORF">ACFFIZ_05025</name>
</gene>
<evidence type="ECO:0000256" key="5">
    <source>
        <dbReference type="ARBA" id="ARBA00022741"/>
    </source>
</evidence>
<evidence type="ECO:0000256" key="3">
    <source>
        <dbReference type="ARBA" id="ARBA00022553"/>
    </source>
</evidence>
<dbReference type="PANTHER" id="PTHR42878:SF7">
    <property type="entry name" value="SENSOR HISTIDINE KINASE GLRK"/>
    <property type="match status" value="1"/>
</dbReference>
<protein>
    <recommendedName>
        <fullName evidence="2">histidine kinase</fullName>
        <ecNumber evidence="2">2.7.13.3</ecNumber>
    </recommendedName>
</protein>
<evidence type="ECO:0000256" key="1">
    <source>
        <dbReference type="ARBA" id="ARBA00000085"/>
    </source>
</evidence>
<keyword evidence="6" id="KW-0418">Kinase</keyword>
<proteinExistence type="predicted"/>
<dbReference type="InterPro" id="IPR004358">
    <property type="entry name" value="Sig_transdc_His_kin-like_C"/>
</dbReference>
<dbReference type="SMART" id="SM00387">
    <property type="entry name" value="HATPase_c"/>
    <property type="match status" value="1"/>
</dbReference>
<dbReference type="InterPro" id="IPR003594">
    <property type="entry name" value="HATPase_dom"/>
</dbReference>
<dbReference type="Proteomes" id="UP001589795">
    <property type="component" value="Unassembled WGS sequence"/>
</dbReference>
<comment type="caution">
    <text evidence="10">The sequence shown here is derived from an EMBL/GenBank/DDBJ whole genome shotgun (WGS) entry which is preliminary data.</text>
</comment>
<dbReference type="GO" id="GO:0005524">
    <property type="term" value="F:ATP binding"/>
    <property type="evidence" value="ECO:0007669"/>
    <property type="project" value="UniProtKB-KW"/>
</dbReference>
<dbReference type="SUPFAM" id="SSF55874">
    <property type="entry name" value="ATPase domain of HSP90 chaperone/DNA topoisomerase II/histidine kinase"/>
    <property type="match status" value="1"/>
</dbReference>
<dbReference type="PRINTS" id="PR00344">
    <property type="entry name" value="BCTRLSENSOR"/>
</dbReference>
<dbReference type="EMBL" id="JBHLWQ010000050">
    <property type="protein sequence ID" value="MFC0199691.1"/>
    <property type="molecule type" value="Genomic_DNA"/>
</dbReference>
<feature type="domain" description="Histidine kinase" evidence="9">
    <location>
        <begin position="196"/>
        <end position="405"/>
    </location>
</feature>
<dbReference type="CDD" id="cd00082">
    <property type="entry name" value="HisKA"/>
    <property type="match status" value="1"/>
</dbReference>
<evidence type="ECO:0000256" key="2">
    <source>
        <dbReference type="ARBA" id="ARBA00012438"/>
    </source>
</evidence>
<dbReference type="CDD" id="cd00075">
    <property type="entry name" value="HATPase"/>
    <property type="match status" value="1"/>
</dbReference>
<dbReference type="Pfam" id="PF00512">
    <property type="entry name" value="HisKA"/>
    <property type="match status" value="1"/>
</dbReference>
<accession>A0ABV6CIB2</accession>
<comment type="catalytic activity">
    <reaction evidence="1">
        <text>ATP + protein L-histidine = ADP + protein N-phospho-L-histidine.</text>
        <dbReference type="EC" id="2.7.13.3"/>
    </reaction>
</comment>
<organism evidence="10 11">
    <name type="scientific">Paracoccus rhizosphaerae</name>
    <dbReference type="NCBI Taxonomy" id="1133347"/>
    <lineage>
        <taxon>Bacteria</taxon>
        <taxon>Pseudomonadati</taxon>
        <taxon>Pseudomonadota</taxon>
        <taxon>Alphaproteobacteria</taxon>
        <taxon>Rhodobacterales</taxon>
        <taxon>Paracoccaceae</taxon>
        <taxon>Paracoccus</taxon>
    </lineage>
</organism>
<dbReference type="Gene3D" id="3.30.450.40">
    <property type="match status" value="1"/>
</dbReference>
<dbReference type="RefSeq" id="WP_265506164.1">
    <property type="nucleotide sequence ID" value="NZ_JAOTBE010000008.1"/>
</dbReference>
<dbReference type="PROSITE" id="PS50109">
    <property type="entry name" value="HIS_KIN"/>
    <property type="match status" value="1"/>
</dbReference>
<keyword evidence="7 10" id="KW-0067">ATP-binding</keyword>
<dbReference type="InterPro" id="IPR003661">
    <property type="entry name" value="HisK_dim/P_dom"/>
</dbReference>